<dbReference type="PANTHER" id="PTHR24198">
    <property type="entry name" value="ANKYRIN REPEAT AND PROTEIN KINASE DOMAIN-CONTAINING PROTEIN"/>
    <property type="match status" value="1"/>
</dbReference>
<feature type="repeat" description="ANK" evidence="3">
    <location>
        <begin position="1"/>
        <end position="32"/>
    </location>
</feature>
<dbReference type="Gene3D" id="1.25.40.20">
    <property type="entry name" value="Ankyrin repeat-containing domain"/>
    <property type="match status" value="1"/>
</dbReference>
<dbReference type="PROSITE" id="PS50088">
    <property type="entry name" value="ANK_REPEAT"/>
    <property type="match status" value="3"/>
</dbReference>
<evidence type="ECO:0000313" key="5">
    <source>
        <dbReference type="EMBL" id="KAK6218620.1"/>
    </source>
</evidence>
<evidence type="ECO:0000256" key="2">
    <source>
        <dbReference type="ARBA" id="ARBA00023043"/>
    </source>
</evidence>
<dbReference type="InterPro" id="IPR036770">
    <property type="entry name" value="Ankyrin_rpt-contain_sf"/>
</dbReference>
<keyword evidence="1" id="KW-0677">Repeat</keyword>
<dbReference type="PANTHER" id="PTHR24198:SF165">
    <property type="entry name" value="ANKYRIN REPEAT-CONTAINING PROTEIN-RELATED"/>
    <property type="match status" value="1"/>
</dbReference>
<dbReference type="AlphaFoldDB" id="A0AAV9TD35"/>
<keyword evidence="2 3" id="KW-0040">ANK repeat</keyword>
<dbReference type="PROSITE" id="PS50297">
    <property type="entry name" value="ANK_REP_REGION"/>
    <property type="match status" value="2"/>
</dbReference>
<evidence type="ECO:0000256" key="3">
    <source>
        <dbReference type="PROSITE-ProRule" id="PRU00023"/>
    </source>
</evidence>
<protein>
    <submittedName>
        <fullName evidence="5">Ankyrin repeat protein</fullName>
    </submittedName>
</protein>
<evidence type="ECO:0000256" key="1">
    <source>
        <dbReference type="ARBA" id="ARBA00022737"/>
    </source>
</evidence>
<accession>A0AAV9TD35</accession>
<gene>
    <name evidence="5" type="ORF">QIS74_06500</name>
</gene>
<evidence type="ECO:0000256" key="4">
    <source>
        <dbReference type="SAM" id="MobiDB-lite"/>
    </source>
</evidence>
<dbReference type="InterPro" id="IPR002110">
    <property type="entry name" value="Ankyrin_rpt"/>
</dbReference>
<dbReference type="Pfam" id="PF12796">
    <property type="entry name" value="Ank_2"/>
    <property type="match status" value="1"/>
</dbReference>
<feature type="repeat" description="ANK" evidence="3">
    <location>
        <begin position="35"/>
        <end position="67"/>
    </location>
</feature>
<feature type="compositionally biased region" description="Basic and acidic residues" evidence="4">
    <location>
        <begin position="217"/>
        <end position="227"/>
    </location>
</feature>
<feature type="region of interest" description="Disordered" evidence="4">
    <location>
        <begin position="168"/>
        <end position="230"/>
    </location>
</feature>
<keyword evidence="6" id="KW-1185">Reference proteome</keyword>
<dbReference type="SMART" id="SM00248">
    <property type="entry name" value="ANK"/>
    <property type="match status" value="3"/>
</dbReference>
<feature type="repeat" description="ANK" evidence="3">
    <location>
        <begin position="70"/>
        <end position="96"/>
    </location>
</feature>
<dbReference type="SUPFAM" id="SSF48403">
    <property type="entry name" value="Ankyrin repeat"/>
    <property type="match status" value="1"/>
</dbReference>
<feature type="compositionally biased region" description="Acidic residues" evidence="4">
    <location>
        <begin position="168"/>
        <end position="195"/>
    </location>
</feature>
<name>A0AAV9TD35_9PEZI</name>
<organism evidence="5 6">
    <name type="scientific">Colletotrichum tabaci</name>
    <dbReference type="NCBI Taxonomy" id="1209068"/>
    <lineage>
        <taxon>Eukaryota</taxon>
        <taxon>Fungi</taxon>
        <taxon>Dikarya</taxon>
        <taxon>Ascomycota</taxon>
        <taxon>Pezizomycotina</taxon>
        <taxon>Sordariomycetes</taxon>
        <taxon>Hypocreomycetidae</taxon>
        <taxon>Glomerellales</taxon>
        <taxon>Glomerellaceae</taxon>
        <taxon>Colletotrichum</taxon>
        <taxon>Colletotrichum destructivum species complex</taxon>
    </lineage>
</organism>
<reference evidence="5 6" key="1">
    <citation type="submission" date="2023-04" db="EMBL/GenBank/DDBJ databases">
        <title>Colletotrichum tabacum stain YC1 causing leaf anthracnose on Nicotiana tabacum(L.) cv.</title>
        <authorList>
            <person name="Ji Z."/>
            <person name="Wang M."/>
            <person name="Zhang J."/>
            <person name="Wang N."/>
            <person name="Zhou Z."/>
        </authorList>
    </citation>
    <scope>NUCLEOTIDE SEQUENCE [LARGE SCALE GENOMIC DNA]</scope>
    <source>
        <strain evidence="5 6">YC1</strain>
    </source>
</reference>
<evidence type="ECO:0000313" key="6">
    <source>
        <dbReference type="Proteomes" id="UP001327957"/>
    </source>
</evidence>
<sequence>MRTPLQAAVALGDTTLFERLITLGADINEPPAVHGGVTALQTASIKGYYGLVKRLLDLQADPNAPGAVISGRTALEGAAEHGRLDVVQLLLNSGVETCGSGRRQYIRAIEFARGKGYPIVVKLLRSHRPWTEADQELLEDETLLRLDQTLVWLAKLHRMLEGHMDQATDDYETTEYETSEYEDSEYEDGDNETSDAEASKDDAEEASLNRLPASTLEETREVLRIDDGTPGLPGDAIWAEAYENWSSEFPWSME</sequence>
<comment type="caution">
    <text evidence="5">The sequence shown here is derived from an EMBL/GenBank/DDBJ whole genome shotgun (WGS) entry which is preliminary data.</text>
</comment>
<dbReference type="Proteomes" id="UP001327957">
    <property type="component" value="Unassembled WGS sequence"/>
</dbReference>
<proteinExistence type="predicted"/>
<dbReference type="EMBL" id="JASAOK010000033">
    <property type="protein sequence ID" value="KAK6218620.1"/>
    <property type="molecule type" value="Genomic_DNA"/>
</dbReference>